<evidence type="ECO:0000256" key="1">
    <source>
        <dbReference type="SAM" id="Phobius"/>
    </source>
</evidence>
<evidence type="ECO:0000313" key="3">
    <source>
        <dbReference type="EMBL" id="NVH57176.1"/>
    </source>
</evidence>
<keyword evidence="4" id="KW-1185">Reference proteome</keyword>
<evidence type="ECO:0000313" key="4">
    <source>
        <dbReference type="Proteomes" id="UP000528555"/>
    </source>
</evidence>
<sequence>MKDSMERRRQLLEEARAIYSDQQTIPAVHPRYHAVYQELYPKEEKMRGTFAFRAFICFLLFTAFVAMDQRGNEKLPVSSDQIAAEIGADIDLPLDMNFRN</sequence>
<protein>
    <submittedName>
        <fullName evidence="3">Uncharacterized protein</fullName>
    </submittedName>
</protein>
<reference evidence="4 5" key="1">
    <citation type="journal article" date="2020" name="Cell Host Microbe">
        <title>Functional and Genomic Variation between Human-Derived Isolates of Lachnospiraceae Reveals Inter- and Intra-Species Diversity.</title>
        <authorList>
            <person name="Sorbara M.T."/>
            <person name="Littmann E.R."/>
            <person name="Fontana E."/>
            <person name="Moody T.U."/>
            <person name="Kohout C.E."/>
            <person name="Gjonbalaj M."/>
            <person name="Eaton V."/>
            <person name="Seok R."/>
            <person name="Leiner I.M."/>
            <person name="Pamer E.G."/>
        </authorList>
    </citation>
    <scope>NUCLEOTIDE SEQUENCE [LARGE SCALE GENOMIC DNA]</scope>
    <source>
        <strain evidence="3 4">MSK.17.11</strain>
        <strain evidence="2 5">MSK.17.38</strain>
    </source>
</reference>
<comment type="caution">
    <text evidence="3">The sequence shown here is derived from an EMBL/GenBank/DDBJ whole genome shotgun (WGS) entry which is preliminary data.</text>
</comment>
<keyword evidence="1" id="KW-1133">Transmembrane helix</keyword>
<name>A0A850HFC1_9FIRM</name>
<accession>A0A850HFC1</accession>
<dbReference type="Proteomes" id="UP000528555">
    <property type="component" value="Unassembled WGS sequence"/>
</dbReference>
<dbReference type="AlphaFoldDB" id="A0A850HFC1"/>
<reference evidence="3" key="2">
    <citation type="submission" date="2020-02" db="EMBL/GenBank/DDBJ databases">
        <authorList>
            <person name="Littmann E."/>
            <person name="Sorbara M."/>
        </authorList>
    </citation>
    <scope>NUCLEOTIDE SEQUENCE</scope>
    <source>
        <strain evidence="3">MSK.17.11</strain>
        <strain evidence="2">MSK.17.38</strain>
    </source>
</reference>
<keyword evidence="1" id="KW-0812">Transmembrane</keyword>
<proteinExistence type="predicted"/>
<keyword evidence="1" id="KW-0472">Membrane</keyword>
<organism evidence="3 4">
    <name type="scientific">Dorea phocaeensis</name>
    <dbReference type="NCBI Taxonomy" id="2040291"/>
    <lineage>
        <taxon>Bacteria</taxon>
        <taxon>Bacillati</taxon>
        <taxon>Bacillota</taxon>
        <taxon>Clostridia</taxon>
        <taxon>Lachnospirales</taxon>
        <taxon>Lachnospiraceae</taxon>
        <taxon>Dorea</taxon>
    </lineage>
</organism>
<gene>
    <name evidence="3" type="ORF">G5A66_00655</name>
    <name evidence="2" type="ORF">G5A75_02155</name>
</gene>
<dbReference type="EMBL" id="JAAIUO010000001">
    <property type="protein sequence ID" value="NSK13695.1"/>
    <property type="molecule type" value="Genomic_DNA"/>
</dbReference>
<dbReference type="EMBL" id="JAAITX010000001">
    <property type="protein sequence ID" value="NVH57176.1"/>
    <property type="molecule type" value="Genomic_DNA"/>
</dbReference>
<evidence type="ECO:0000313" key="5">
    <source>
        <dbReference type="Proteomes" id="UP000701680"/>
    </source>
</evidence>
<evidence type="ECO:0000313" key="2">
    <source>
        <dbReference type="EMBL" id="NSK13695.1"/>
    </source>
</evidence>
<feature type="transmembrane region" description="Helical" evidence="1">
    <location>
        <begin position="50"/>
        <end position="67"/>
    </location>
</feature>
<dbReference type="Proteomes" id="UP000701680">
    <property type="component" value="Unassembled WGS sequence"/>
</dbReference>